<feature type="domain" description="Radical SAM core" evidence="7">
    <location>
        <begin position="1"/>
        <end position="185"/>
    </location>
</feature>
<dbReference type="InterPro" id="IPR007197">
    <property type="entry name" value="rSAM"/>
</dbReference>
<dbReference type="PANTHER" id="PTHR11135:SF1">
    <property type="entry name" value="PROTEIN YHCC"/>
    <property type="match status" value="1"/>
</dbReference>
<keyword evidence="2" id="KW-0004">4Fe-4S</keyword>
<organism evidence="8">
    <name type="scientific">bioreactor metagenome</name>
    <dbReference type="NCBI Taxonomy" id="1076179"/>
    <lineage>
        <taxon>unclassified sequences</taxon>
        <taxon>metagenomes</taxon>
        <taxon>ecological metagenomes</taxon>
    </lineage>
</organism>
<dbReference type="NCBIfam" id="TIGR01212">
    <property type="entry name" value="TIGR01212 family radical SAM protein"/>
    <property type="match status" value="1"/>
</dbReference>
<dbReference type="Pfam" id="PF04055">
    <property type="entry name" value="Radical_SAM"/>
    <property type="match status" value="1"/>
</dbReference>
<evidence type="ECO:0000256" key="2">
    <source>
        <dbReference type="ARBA" id="ARBA00022485"/>
    </source>
</evidence>
<dbReference type="GO" id="GO:0051539">
    <property type="term" value="F:4 iron, 4 sulfur cluster binding"/>
    <property type="evidence" value="ECO:0007669"/>
    <property type="project" value="UniProtKB-KW"/>
</dbReference>
<name>A0A644ZPW7_9ZZZZ</name>
<dbReference type="SUPFAM" id="SSF102114">
    <property type="entry name" value="Radical SAM enzymes"/>
    <property type="match status" value="1"/>
</dbReference>
<keyword evidence="3" id="KW-0949">S-adenosyl-L-methionine</keyword>
<comment type="caution">
    <text evidence="8">The sequence shown here is derived from an EMBL/GenBank/DDBJ whole genome shotgun (WGS) entry which is preliminary data.</text>
</comment>
<accession>A0A644ZPW7</accession>
<dbReference type="PANTHER" id="PTHR11135">
    <property type="entry name" value="HISTONE ACETYLTRANSFERASE-RELATED"/>
    <property type="match status" value="1"/>
</dbReference>
<dbReference type="EMBL" id="VSSQ01009728">
    <property type="protein sequence ID" value="MPM42428.1"/>
    <property type="molecule type" value="Genomic_DNA"/>
</dbReference>
<dbReference type="PROSITE" id="PS51918">
    <property type="entry name" value="RADICAL_SAM"/>
    <property type="match status" value="1"/>
</dbReference>
<dbReference type="Gene3D" id="3.30.750.200">
    <property type="match status" value="1"/>
</dbReference>
<sequence>MMLKKWPDGQAIAYFQAYTNTYATIDTLENLYRPFADNPDVRELAIATRADCLDDTKIEYLAALNRQKPLTIELGLQSIHDETMRLMNRGHDHACLEKTVRQLHKHGLRICLHLINGLPGETDDMMLETAQAVARLKPEGVKIHMLHVLADAPLGKLYRESPFPLLTRADYVRIVINQLTCLPPETVIERLTGDGMADKLIAPLWTADKITVLNTIAKQMVQTDTFQGKNYAAAKHP</sequence>
<keyword evidence="6" id="KW-0411">Iron-sulfur</keyword>
<evidence type="ECO:0000256" key="3">
    <source>
        <dbReference type="ARBA" id="ARBA00022691"/>
    </source>
</evidence>
<evidence type="ECO:0000256" key="1">
    <source>
        <dbReference type="ARBA" id="ARBA00001966"/>
    </source>
</evidence>
<keyword evidence="4" id="KW-0479">Metal-binding</keyword>
<dbReference type="AlphaFoldDB" id="A0A644ZPW7"/>
<dbReference type="InterPro" id="IPR058240">
    <property type="entry name" value="rSAM_sf"/>
</dbReference>
<comment type="cofactor">
    <cofactor evidence="1">
        <name>[4Fe-4S] cluster</name>
        <dbReference type="ChEBI" id="CHEBI:49883"/>
    </cofactor>
</comment>
<evidence type="ECO:0000256" key="6">
    <source>
        <dbReference type="ARBA" id="ARBA00023014"/>
    </source>
</evidence>
<proteinExistence type="predicted"/>
<keyword evidence="5" id="KW-0408">Iron</keyword>
<evidence type="ECO:0000256" key="5">
    <source>
        <dbReference type="ARBA" id="ARBA00023004"/>
    </source>
</evidence>
<dbReference type="Pfam" id="PF16199">
    <property type="entry name" value="Radical_SAM_C"/>
    <property type="match status" value="1"/>
</dbReference>
<evidence type="ECO:0000313" key="8">
    <source>
        <dbReference type="EMBL" id="MPM42428.1"/>
    </source>
</evidence>
<dbReference type="InterPro" id="IPR005911">
    <property type="entry name" value="YhcC-like"/>
</dbReference>
<gene>
    <name evidence="8" type="ORF">SDC9_89093</name>
</gene>
<reference evidence="8" key="1">
    <citation type="submission" date="2019-08" db="EMBL/GenBank/DDBJ databases">
        <authorList>
            <person name="Kucharzyk K."/>
            <person name="Murdoch R.W."/>
            <person name="Higgins S."/>
            <person name="Loffler F."/>
        </authorList>
    </citation>
    <scope>NUCLEOTIDE SEQUENCE</scope>
</reference>
<evidence type="ECO:0000259" key="7">
    <source>
        <dbReference type="PROSITE" id="PS51918"/>
    </source>
</evidence>
<protein>
    <recommendedName>
        <fullName evidence="7">Radical SAM core domain-containing protein</fullName>
    </recommendedName>
</protein>
<dbReference type="GO" id="GO:0046872">
    <property type="term" value="F:metal ion binding"/>
    <property type="evidence" value="ECO:0007669"/>
    <property type="project" value="UniProtKB-KW"/>
</dbReference>
<evidence type="ECO:0000256" key="4">
    <source>
        <dbReference type="ARBA" id="ARBA00022723"/>
    </source>
</evidence>
<dbReference type="GO" id="GO:0003824">
    <property type="term" value="F:catalytic activity"/>
    <property type="evidence" value="ECO:0007669"/>
    <property type="project" value="InterPro"/>
</dbReference>
<dbReference type="InterPro" id="IPR032432">
    <property type="entry name" value="Radical_SAM_C"/>
</dbReference>
<dbReference type="InterPro" id="IPR039661">
    <property type="entry name" value="ELP3"/>
</dbReference>
<dbReference type="InterPro" id="IPR006638">
    <property type="entry name" value="Elp3/MiaA/NifB-like_rSAM"/>
</dbReference>
<dbReference type="SMART" id="SM00729">
    <property type="entry name" value="Elp3"/>
    <property type="match status" value="1"/>
</dbReference>